<keyword evidence="1" id="KW-1133">Transmembrane helix</keyword>
<dbReference type="Pfam" id="PF05729">
    <property type="entry name" value="NACHT"/>
    <property type="match status" value="1"/>
</dbReference>
<reference evidence="4" key="1">
    <citation type="journal article" date="2019" name="Int. J. Syst. Evol. Microbiol.">
        <title>The Global Catalogue of Microorganisms (GCM) 10K type strain sequencing project: providing services to taxonomists for standard genome sequencing and annotation.</title>
        <authorList>
            <consortium name="The Broad Institute Genomics Platform"/>
            <consortium name="The Broad Institute Genome Sequencing Center for Infectious Disease"/>
            <person name="Wu L."/>
            <person name="Ma J."/>
        </authorList>
    </citation>
    <scope>NUCLEOTIDE SEQUENCE [LARGE SCALE GENOMIC DNA]</scope>
    <source>
        <strain evidence="4">XZYJ18</strain>
    </source>
</reference>
<keyword evidence="1" id="KW-0812">Transmembrane</keyword>
<dbReference type="EMBL" id="JBHSKG010000001">
    <property type="protein sequence ID" value="MFC5137238.1"/>
    <property type="molecule type" value="Genomic_DNA"/>
</dbReference>
<evidence type="ECO:0000259" key="2">
    <source>
        <dbReference type="PROSITE" id="PS50837"/>
    </source>
</evidence>
<feature type="domain" description="NACHT" evidence="2">
    <location>
        <begin position="114"/>
        <end position="236"/>
    </location>
</feature>
<name>A0ABV9Z6Q8_9PSEU</name>
<evidence type="ECO:0000313" key="4">
    <source>
        <dbReference type="Proteomes" id="UP001596175"/>
    </source>
</evidence>
<feature type="transmembrane region" description="Helical" evidence="1">
    <location>
        <begin position="20"/>
        <end position="38"/>
    </location>
</feature>
<keyword evidence="1" id="KW-0472">Membrane</keyword>
<gene>
    <name evidence="3" type="ORF">ACFPK1_03290</name>
</gene>
<evidence type="ECO:0000313" key="3">
    <source>
        <dbReference type="EMBL" id="MFC5137238.1"/>
    </source>
</evidence>
<feature type="transmembrane region" description="Helical" evidence="1">
    <location>
        <begin position="538"/>
        <end position="557"/>
    </location>
</feature>
<dbReference type="InterPro" id="IPR007111">
    <property type="entry name" value="NACHT_NTPase"/>
</dbReference>
<protein>
    <submittedName>
        <fullName evidence="3">NACHT domain-containing protein</fullName>
    </submittedName>
</protein>
<proteinExistence type="predicted"/>
<dbReference type="InterPro" id="IPR027417">
    <property type="entry name" value="P-loop_NTPase"/>
</dbReference>
<dbReference type="Gene3D" id="3.40.50.300">
    <property type="entry name" value="P-loop containing nucleotide triphosphate hydrolases"/>
    <property type="match status" value="1"/>
</dbReference>
<feature type="transmembrane region" description="Helical" evidence="1">
    <location>
        <begin position="509"/>
        <end position="532"/>
    </location>
</feature>
<organism evidence="3 4">
    <name type="scientific">Actinomycetospora rhizophila</name>
    <dbReference type="NCBI Taxonomy" id="1416876"/>
    <lineage>
        <taxon>Bacteria</taxon>
        <taxon>Bacillati</taxon>
        <taxon>Actinomycetota</taxon>
        <taxon>Actinomycetes</taxon>
        <taxon>Pseudonocardiales</taxon>
        <taxon>Pseudonocardiaceae</taxon>
        <taxon>Actinomycetospora</taxon>
    </lineage>
</organism>
<sequence length="700" mass="76127">MIGFMMLPNARLGDVDPASAVIALLALGAGLWAGYQAYEANRWQETDVGAGVVRLREIVVAKESAARRHLLGDTDRQINLEYSVQLAAPDLEKTGGRSGKLDKIYQDWTASVHERLVIVGPAGAGKTVAAVELAIALATDEEEGRLVPVRLPAAKWDPTRSFEEFAIDYLLNEFELSRSTAESLVKSRRILPIIDGLDEMEEVEELGYSSRVGVAVRELNRLQSGVAKTPLVVTCRAEHYDALRRVNLWIEDATEIAIEHVEPSEARAFISRRAARAERWEEVLRELETRPTGTLALALATPWKLTVATTVYEERTETGAFVRDPTELFAVATGGGEKATETEASTQDSVKALEFGVKQVNSHILSLFVPAAVHVQNQTARGHRRSPKKIGQSLAIIAEYLEKNRSEGRRLGGRSLPATDIALHEIWPLAGPRSPRVLNSAFVLLIGAAVAATGLFEIGIQEDAGNIVGFLGMVAVVLVCAAFQFSCWNAHPSRVRSVLASRRWASIASWLLFSVACSGFGALVSVAVLSAVGAKVEIAVLIIFFFVSAYFSANIFVPERGRSANPRTVVAGELVETFALVAPLAIAARLTSEAWSSFGITYWLGVLLFAAILSPVAVRYLSFVIACRLRSLPIPFRFAAMLAWCHSAGILRISGSSYQFRHLELQVHLASSGAIEHGRSARTRVRSRAHDSAQSTTPMS</sequence>
<dbReference type="RefSeq" id="WP_378019443.1">
    <property type="nucleotide sequence ID" value="NZ_JBHSKG010000001.1"/>
</dbReference>
<feature type="transmembrane region" description="Helical" evidence="1">
    <location>
        <begin position="441"/>
        <end position="461"/>
    </location>
</feature>
<keyword evidence="4" id="KW-1185">Reference proteome</keyword>
<feature type="transmembrane region" description="Helical" evidence="1">
    <location>
        <begin position="467"/>
        <end position="488"/>
    </location>
</feature>
<comment type="caution">
    <text evidence="3">The sequence shown here is derived from an EMBL/GenBank/DDBJ whole genome shotgun (WGS) entry which is preliminary data.</text>
</comment>
<dbReference type="SUPFAM" id="SSF52540">
    <property type="entry name" value="P-loop containing nucleoside triphosphate hydrolases"/>
    <property type="match status" value="1"/>
</dbReference>
<feature type="transmembrane region" description="Helical" evidence="1">
    <location>
        <begin position="600"/>
        <end position="622"/>
    </location>
</feature>
<evidence type="ECO:0000256" key="1">
    <source>
        <dbReference type="SAM" id="Phobius"/>
    </source>
</evidence>
<feature type="transmembrane region" description="Helical" evidence="1">
    <location>
        <begin position="569"/>
        <end position="588"/>
    </location>
</feature>
<accession>A0ABV9Z6Q8</accession>
<dbReference type="PROSITE" id="PS50837">
    <property type="entry name" value="NACHT"/>
    <property type="match status" value="1"/>
</dbReference>
<dbReference type="Proteomes" id="UP001596175">
    <property type="component" value="Unassembled WGS sequence"/>
</dbReference>